<gene>
    <name evidence="2" type="ORF">GBAR_LOCUS20925</name>
</gene>
<protein>
    <submittedName>
        <fullName evidence="2">Uncharacterized protein</fullName>
    </submittedName>
</protein>
<evidence type="ECO:0000313" key="2">
    <source>
        <dbReference type="EMBL" id="CAI8037413.1"/>
    </source>
</evidence>
<dbReference type="AlphaFoldDB" id="A0AA35SXW9"/>
<organism evidence="2 3">
    <name type="scientific">Geodia barretti</name>
    <name type="common">Barrett's horny sponge</name>
    <dbReference type="NCBI Taxonomy" id="519541"/>
    <lineage>
        <taxon>Eukaryota</taxon>
        <taxon>Metazoa</taxon>
        <taxon>Porifera</taxon>
        <taxon>Demospongiae</taxon>
        <taxon>Heteroscleromorpha</taxon>
        <taxon>Tetractinellida</taxon>
        <taxon>Astrophorina</taxon>
        <taxon>Geodiidae</taxon>
        <taxon>Geodia</taxon>
    </lineage>
</organism>
<feature type="transmembrane region" description="Helical" evidence="1">
    <location>
        <begin position="140"/>
        <end position="161"/>
    </location>
</feature>
<evidence type="ECO:0000256" key="1">
    <source>
        <dbReference type="SAM" id="Phobius"/>
    </source>
</evidence>
<keyword evidence="1" id="KW-0812">Transmembrane</keyword>
<proteinExistence type="predicted"/>
<accession>A0AA35SXW9</accession>
<reference evidence="2" key="1">
    <citation type="submission" date="2023-03" db="EMBL/GenBank/DDBJ databases">
        <authorList>
            <person name="Steffen K."/>
            <person name="Cardenas P."/>
        </authorList>
    </citation>
    <scope>NUCLEOTIDE SEQUENCE</scope>
</reference>
<dbReference type="Proteomes" id="UP001174909">
    <property type="component" value="Unassembled WGS sequence"/>
</dbReference>
<comment type="caution">
    <text evidence="2">The sequence shown here is derived from an EMBL/GenBank/DDBJ whole genome shotgun (WGS) entry which is preliminary data.</text>
</comment>
<feature type="transmembrane region" description="Helical" evidence="1">
    <location>
        <begin position="30"/>
        <end position="49"/>
    </location>
</feature>
<keyword evidence="3" id="KW-1185">Reference proteome</keyword>
<name>A0AA35SXW9_GEOBA</name>
<keyword evidence="1" id="KW-0472">Membrane</keyword>
<keyword evidence="1" id="KW-1133">Transmembrane helix</keyword>
<dbReference type="EMBL" id="CASHTH010002935">
    <property type="protein sequence ID" value="CAI8037413.1"/>
    <property type="molecule type" value="Genomic_DNA"/>
</dbReference>
<evidence type="ECO:0000313" key="3">
    <source>
        <dbReference type="Proteomes" id="UP001174909"/>
    </source>
</evidence>
<sequence length="187" mass="20843">MSLTTTHTKLRMLHLDSSDSTVLQTHFHTFLLQAIVEFVGVLCLSYYLIRVLSPTSKCSLHDVSRTLVLASCGRLSGLAAMVWTGDFYLWIPWLLTIPVQYRHSEIASTVMIRWNPSNLVSLEERGGFAVWSRSLLNTSLLKSATLVSILTLSLLLAGVALGRLRDTLLSLLYPCLTFTTSISIELK</sequence>